<comment type="caution">
    <text evidence="3">The sequence shown here is derived from an EMBL/GenBank/DDBJ whole genome shotgun (WGS) entry which is preliminary data.</text>
</comment>
<evidence type="ECO:0000256" key="1">
    <source>
        <dbReference type="ARBA" id="ARBA00008779"/>
    </source>
</evidence>
<dbReference type="EMBL" id="QCYY01002156">
    <property type="protein sequence ID" value="ROT72440.1"/>
    <property type="molecule type" value="Genomic_DNA"/>
</dbReference>
<dbReference type="GO" id="GO:0004065">
    <property type="term" value="F:arylsulfatase activity"/>
    <property type="evidence" value="ECO:0007669"/>
    <property type="project" value="TreeGrafter"/>
</dbReference>
<dbReference type="STRING" id="6689.A0A423T7M8"/>
<feature type="chain" id="PRO_5019094571" evidence="2">
    <location>
        <begin position="25"/>
        <end position="402"/>
    </location>
</feature>
<reference evidence="3 4" key="1">
    <citation type="submission" date="2018-04" db="EMBL/GenBank/DDBJ databases">
        <authorList>
            <person name="Zhang X."/>
            <person name="Yuan J."/>
            <person name="Li F."/>
            <person name="Xiang J."/>
        </authorList>
    </citation>
    <scope>NUCLEOTIDE SEQUENCE [LARGE SCALE GENOMIC DNA]</scope>
    <source>
        <tissue evidence="3">Muscle</tissue>
    </source>
</reference>
<dbReference type="Gene3D" id="3.40.720.10">
    <property type="entry name" value="Alkaline Phosphatase, subunit A"/>
    <property type="match status" value="1"/>
</dbReference>
<accession>A0A423T7M8</accession>
<reference evidence="3 4" key="2">
    <citation type="submission" date="2019-01" db="EMBL/GenBank/DDBJ databases">
        <title>The decoding of complex shrimp genome reveals the adaptation for benthos swimmer, frequently molting mechanism and breeding impact on genome.</title>
        <authorList>
            <person name="Sun Y."/>
            <person name="Gao Y."/>
            <person name="Yu Y."/>
        </authorList>
    </citation>
    <scope>NUCLEOTIDE SEQUENCE [LARGE SCALE GENOMIC DNA]</scope>
    <source>
        <tissue evidence="3">Muscle</tissue>
    </source>
</reference>
<dbReference type="Proteomes" id="UP000283509">
    <property type="component" value="Unassembled WGS sequence"/>
</dbReference>
<name>A0A423T7M8_PENVA</name>
<dbReference type="InterPro" id="IPR017850">
    <property type="entry name" value="Alkaline_phosphatase_core_sf"/>
</dbReference>
<organism evidence="3 4">
    <name type="scientific">Penaeus vannamei</name>
    <name type="common">Whiteleg shrimp</name>
    <name type="synonym">Litopenaeus vannamei</name>
    <dbReference type="NCBI Taxonomy" id="6689"/>
    <lineage>
        <taxon>Eukaryota</taxon>
        <taxon>Metazoa</taxon>
        <taxon>Ecdysozoa</taxon>
        <taxon>Arthropoda</taxon>
        <taxon>Crustacea</taxon>
        <taxon>Multicrustacea</taxon>
        <taxon>Malacostraca</taxon>
        <taxon>Eumalacostraca</taxon>
        <taxon>Eucarida</taxon>
        <taxon>Decapoda</taxon>
        <taxon>Dendrobranchiata</taxon>
        <taxon>Penaeoidea</taxon>
        <taxon>Penaeidae</taxon>
        <taxon>Penaeus</taxon>
    </lineage>
</organism>
<evidence type="ECO:0000256" key="2">
    <source>
        <dbReference type="SAM" id="SignalP"/>
    </source>
</evidence>
<keyword evidence="2" id="KW-0732">Signal</keyword>
<dbReference type="InterPro" id="IPR050738">
    <property type="entry name" value="Sulfatase"/>
</dbReference>
<keyword evidence="4" id="KW-1185">Reference proteome</keyword>
<comment type="similarity">
    <text evidence="1">Belongs to the sulfatase family.</text>
</comment>
<gene>
    <name evidence="3" type="ORF">C7M84_009167</name>
</gene>
<protein>
    <submittedName>
        <fullName evidence="3">Putative N-acetylgalactosamine-6-sulfatase</fullName>
    </submittedName>
</protein>
<evidence type="ECO:0000313" key="3">
    <source>
        <dbReference type="EMBL" id="ROT72440.1"/>
    </source>
</evidence>
<proteinExistence type="inferred from homology"/>
<dbReference type="OrthoDB" id="103349at2759"/>
<dbReference type="PANTHER" id="PTHR42693:SF47">
    <property type="entry name" value="N-ACETYLGALACTOSAMINE-6-SULFATASE"/>
    <property type="match status" value="1"/>
</dbReference>
<dbReference type="AlphaFoldDB" id="A0A423T7M8"/>
<sequence length="402" mass="43707">MAGSGVRIPVGVLFLFSIVLPCLGRSHNVTRPNIVIMLMDDMGWGDLGYLMGSRGRETPNIDLLARGGMSATAMYTAAHLMFSRDGGTIRPRFHHDATSLTLSPSHGKIPDDGGMAGYHYLRLLCVLCDLWLCSWLSPLSRVVSLTNPEMGGGGNRLFWCPFLSYISSSSTPPPISLSLSLLLPSLITSPSFLFTTISSSSTLFFSISPFPSPKPSSHRILPYHNALPFSPIFPPPSAPIPFSLCRPIRHSSPLSPYPPSPFHAYRPPFLPAYGVLSLLRCSPLFPLSLSSLFSTPSSPISHNSLPLSSQAYYSFSLSSPLALSDYLPLTSLPSSLPPSALYFHAFSPSPYSLSHTLLYIILLSPSPLSSPRCSLSLSLLPLFISSLSHLLFRQTRHVSMNL</sequence>
<feature type="signal peptide" evidence="2">
    <location>
        <begin position="1"/>
        <end position="24"/>
    </location>
</feature>
<dbReference type="PANTHER" id="PTHR42693">
    <property type="entry name" value="ARYLSULFATASE FAMILY MEMBER"/>
    <property type="match status" value="1"/>
</dbReference>
<dbReference type="SUPFAM" id="SSF53649">
    <property type="entry name" value="Alkaline phosphatase-like"/>
    <property type="match status" value="1"/>
</dbReference>
<evidence type="ECO:0000313" key="4">
    <source>
        <dbReference type="Proteomes" id="UP000283509"/>
    </source>
</evidence>